<reference evidence="1 2" key="1">
    <citation type="journal article" date="2012" name="PLoS ONE">
        <title>Gene Repertoire Evolution of Streptococcus pyogenes Inferred from Phylogenomic Analysis with Streptococcus canis and Streptococcus dysgalactiae.</title>
        <authorList>
            <person name="Lefebure T."/>
            <person name="Richards V.P."/>
            <person name="Lang P."/>
            <person name="Pavinski-Bitar P."/>
            <person name="Stanhope M.J."/>
        </authorList>
    </citation>
    <scope>NUCLEOTIDE SEQUENCE [LARGE SCALE GENOMIC DNA]</scope>
    <source>
        <strain evidence="1 2">FSL Z3-227</strain>
    </source>
</reference>
<dbReference type="AlphaFoldDB" id="A0AAV3FR54"/>
<sequence>MVLIQEEVINLLGQEAGHAQEISVLTEEADGWAVGV</sequence>
<name>A0AAV3FR54_STRCB</name>
<proteinExistence type="predicted"/>
<protein>
    <submittedName>
        <fullName evidence="1">Uncharacterized protein</fullName>
    </submittedName>
</protein>
<accession>A0AAV3FR54</accession>
<dbReference type="EMBL" id="AIDX01000001">
    <property type="protein sequence ID" value="EIQ81597.1"/>
    <property type="molecule type" value="Genomic_DNA"/>
</dbReference>
<evidence type="ECO:0000313" key="1">
    <source>
        <dbReference type="EMBL" id="EIQ81597.1"/>
    </source>
</evidence>
<gene>
    <name evidence="1" type="ORF">SCAZ3_04235</name>
</gene>
<organism evidence="1 2">
    <name type="scientific">Streptococcus canis FSL Z3-227</name>
    <dbReference type="NCBI Taxonomy" id="482234"/>
    <lineage>
        <taxon>Bacteria</taxon>
        <taxon>Bacillati</taxon>
        <taxon>Bacillota</taxon>
        <taxon>Bacilli</taxon>
        <taxon>Lactobacillales</taxon>
        <taxon>Streptococcaceae</taxon>
        <taxon>Streptococcus</taxon>
    </lineage>
</organism>
<evidence type="ECO:0000313" key="2">
    <source>
        <dbReference type="Proteomes" id="UP000004423"/>
    </source>
</evidence>
<comment type="caution">
    <text evidence="1">The sequence shown here is derived from an EMBL/GenBank/DDBJ whole genome shotgun (WGS) entry which is preliminary data.</text>
</comment>
<dbReference type="Proteomes" id="UP000004423">
    <property type="component" value="Unassembled WGS sequence"/>
</dbReference>